<accession>A0ABR3FUQ4</accession>
<evidence type="ECO:0000256" key="1">
    <source>
        <dbReference type="SAM" id="MobiDB-lite"/>
    </source>
</evidence>
<proteinExistence type="predicted"/>
<protein>
    <submittedName>
        <fullName evidence="2">Uncharacterized protein</fullName>
    </submittedName>
</protein>
<feature type="region of interest" description="Disordered" evidence="1">
    <location>
        <begin position="313"/>
        <end position="349"/>
    </location>
</feature>
<feature type="region of interest" description="Disordered" evidence="1">
    <location>
        <begin position="883"/>
        <end position="916"/>
    </location>
</feature>
<feature type="compositionally biased region" description="Low complexity" evidence="1">
    <location>
        <begin position="162"/>
        <end position="178"/>
    </location>
</feature>
<keyword evidence="3" id="KW-1185">Reference proteome</keyword>
<dbReference type="EMBL" id="JBAHYK010000067">
    <property type="protein sequence ID" value="KAL0579233.1"/>
    <property type="molecule type" value="Genomic_DNA"/>
</dbReference>
<feature type="compositionally biased region" description="Polar residues" evidence="1">
    <location>
        <begin position="326"/>
        <end position="345"/>
    </location>
</feature>
<evidence type="ECO:0000313" key="2">
    <source>
        <dbReference type="EMBL" id="KAL0579233.1"/>
    </source>
</evidence>
<feature type="region of interest" description="Disordered" evidence="1">
    <location>
        <begin position="806"/>
        <end position="831"/>
    </location>
</feature>
<feature type="compositionally biased region" description="Basic and acidic residues" evidence="1">
    <location>
        <begin position="813"/>
        <end position="823"/>
    </location>
</feature>
<organism evidence="2 3">
    <name type="scientific">Marasmius crinis-equi</name>
    <dbReference type="NCBI Taxonomy" id="585013"/>
    <lineage>
        <taxon>Eukaryota</taxon>
        <taxon>Fungi</taxon>
        <taxon>Dikarya</taxon>
        <taxon>Basidiomycota</taxon>
        <taxon>Agaricomycotina</taxon>
        <taxon>Agaricomycetes</taxon>
        <taxon>Agaricomycetidae</taxon>
        <taxon>Agaricales</taxon>
        <taxon>Marasmiineae</taxon>
        <taxon>Marasmiaceae</taxon>
        <taxon>Marasmius</taxon>
    </lineage>
</organism>
<name>A0ABR3FUQ4_9AGAR</name>
<feature type="region of interest" description="Disordered" evidence="1">
    <location>
        <begin position="518"/>
        <end position="539"/>
    </location>
</feature>
<dbReference type="Proteomes" id="UP001465976">
    <property type="component" value="Unassembled WGS sequence"/>
</dbReference>
<feature type="region of interest" description="Disordered" evidence="1">
    <location>
        <begin position="930"/>
        <end position="967"/>
    </location>
</feature>
<feature type="compositionally biased region" description="Polar residues" evidence="1">
    <location>
        <begin position="522"/>
        <end position="539"/>
    </location>
</feature>
<gene>
    <name evidence="2" type="ORF">V5O48_002795</name>
</gene>
<comment type="caution">
    <text evidence="2">The sequence shown here is derived from an EMBL/GenBank/DDBJ whole genome shotgun (WGS) entry which is preliminary data.</text>
</comment>
<reference evidence="2 3" key="1">
    <citation type="submission" date="2024-02" db="EMBL/GenBank/DDBJ databases">
        <title>A draft genome for the cacao thread blight pathogen Marasmius crinis-equi.</title>
        <authorList>
            <person name="Cohen S.P."/>
            <person name="Baruah I.K."/>
            <person name="Amoako-Attah I."/>
            <person name="Bukari Y."/>
            <person name="Meinhardt L.W."/>
            <person name="Bailey B.A."/>
        </authorList>
    </citation>
    <scope>NUCLEOTIDE SEQUENCE [LARGE SCALE GENOMIC DNA]</scope>
    <source>
        <strain evidence="2 3">GH-76</strain>
    </source>
</reference>
<feature type="compositionally biased region" description="Pro residues" evidence="1">
    <location>
        <begin position="904"/>
        <end position="916"/>
    </location>
</feature>
<feature type="region of interest" description="Disordered" evidence="1">
    <location>
        <begin position="115"/>
        <end position="178"/>
    </location>
</feature>
<sequence>MSNLSSASTSSSPRISRFVVQSSDVLEDARINILDESNNVIWFKERFLGDNEIVEHVMHNASSTVCWTIHRPLRGWYIRIRSPTFPPGVFIPISPVPPSSPHYAEAALSFRSRTGLPSAKDAPVPSHVSRTESTSTVHSYPPTPPSLPSLVLQPPSPPTSPPSSSKELSNESSRPKSSWKSSSVTEFVVAPYLPSATAPSLFSRILSAMRDYDTLGSNSFTISRIAYQAPPPHVPATAGAAAHPLSSTDSLTSVKCLPLVTFRDRTSFLTARSMNGFLEIDQAEERLLGVDTSFWVTVALTYLDFLNDRGGRPRAGSTMHPELPLSPTSLRPNSGSYNHDSQPGSDHTDPIAYQKHIFDPPYFPPLNAGDEFDIFDIELQVDSGGKAELTVRTRHGSNARPIYKTEKSVRSHLLGKKHINIVVHRSEAWDSAKGENFPQKTKAHKYHPIWEGYGQSIRDLTVNATANTVLVGTSHGRTFTMSPHCGSYDPQRSRLPQPRDCFSHHFFPIHTTKFESSRRQAKSFSSQGSVSSDTQTTPNALTKPYAGGGYFIFDCHSQGRNELLTTLYCTGYDKRHRVRDGDIALAELRLPVLPTVDVSKSSQPTWGRFMKERHATLHISRRGMEAVFNGSHVNMTVPNAQAGSRYSLSRGQGQEIVIATVSMMLLSIETDGIEKKWQWMNNRIALENSIGKGSSSLSVVYDAEKVSLGDNASSIREMASDDRSIIDPWTAPPYPPSARGTEELAVLRASDGSPVSELTGEEPFTPVEESTIYPENPGYVIHAQSPSFNSVQEEEYRQRVTLEDAYQNGGNGNEHKDHLHVEIPHPPPHSPYPFHSPTTDQVPIVQFSPAPVSIPLQPTTFYSSQQSLKPAPEQVFSPQLQRLQPTPQNGLPFPPLPSQSHAQAPPPPVAERLPVPLPVPVHPASLTSWAEDSRPVVDNDTLGEYSRKEGPKVTGRPKPGVDGGIYW</sequence>
<evidence type="ECO:0000313" key="3">
    <source>
        <dbReference type="Proteomes" id="UP001465976"/>
    </source>
</evidence>